<evidence type="ECO:0000256" key="1">
    <source>
        <dbReference type="SAM" id="Phobius"/>
    </source>
</evidence>
<feature type="transmembrane region" description="Helical" evidence="1">
    <location>
        <begin position="57"/>
        <end position="74"/>
    </location>
</feature>
<organism evidence="2 3">
    <name type="scientific">Potamilus streckersoni</name>
    <dbReference type="NCBI Taxonomy" id="2493646"/>
    <lineage>
        <taxon>Eukaryota</taxon>
        <taxon>Metazoa</taxon>
        <taxon>Spiralia</taxon>
        <taxon>Lophotrochozoa</taxon>
        <taxon>Mollusca</taxon>
        <taxon>Bivalvia</taxon>
        <taxon>Autobranchia</taxon>
        <taxon>Heteroconchia</taxon>
        <taxon>Palaeoheterodonta</taxon>
        <taxon>Unionida</taxon>
        <taxon>Unionoidea</taxon>
        <taxon>Unionidae</taxon>
        <taxon>Ambleminae</taxon>
        <taxon>Lampsilini</taxon>
        <taxon>Potamilus</taxon>
    </lineage>
</organism>
<evidence type="ECO:0000313" key="3">
    <source>
        <dbReference type="Proteomes" id="UP001195483"/>
    </source>
</evidence>
<feature type="transmembrane region" description="Helical" evidence="1">
    <location>
        <begin position="207"/>
        <end position="229"/>
    </location>
</feature>
<reference evidence="2" key="2">
    <citation type="journal article" date="2021" name="Genome Biol. Evol.">
        <title>Developing a high-quality reference genome for a parasitic bivalve with doubly uniparental inheritance (Bivalvia: Unionida).</title>
        <authorList>
            <person name="Smith C.H."/>
        </authorList>
    </citation>
    <scope>NUCLEOTIDE SEQUENCE</scope>
    <source>
        <strain evidence="2">CHS0354</strain>
        <tissue evidence="2">Mantle</tissue>
    </source>
</reference>
<dbReference type="Proteomes" id="UP001195483">
    <property type="component" value="Unassembled WGS sequence"/>
</dbReference>
<keyword evidence="3" id="KW-1185">Reference proteome</keyword>
<protein>
    <submittedName>
        <fullName evidence="2">Uncharacterized protein</fullName>
    </submittedName>
</protein>
<gene>
    <name evidence="2" type="ORF">CHS0354_014130</name>
</gene>
<proteinExistence type="predicted"/>
<feature type="transmembrane region" description="Helical" evidence="1">
    <location>
        <begin position="121"/>
        <end position="141"/>
    </location>
</feature>
<feature type="transmembrane region" description="Helical" evidence="1">
    <location>
        <begin position="6"/>
        <end position="25"/>
    </location>
</feature>
<dbReference type="EMBL" id="JAEAOA010000869">
    <property type="protein sequence ID" value="KAK3611779.1"/>
    <property type="molecule type" value="Genomic_DNA"/>
</dbReference>
<keyword evidence="1" id="KW-0812">Transmembrane</keyword>
<name>A0AAE0TKS2_9BIVA</name>
<keyword evidence="1" id="KW-0472">Membrane</keyword>
<sequence length="241" mass="26934">MEHFQASILILSPIIVSICWWDNYLNLEGEKHTISGKIASFIYGIHNRRKKFNIVGNLWKICITFIFPLLLFGIPCQNGSDCINAMFGNLHKLSIAEGAIGFPIVRTMVVSAPSFGHCDNYLPILVAVISIFCSGLCYNAAKIGCNILAQIACMSLPLAISSPISIGILIGYMGRNAHENKQTCDLPFPYWSDEVFKMSEFITNSHYWMIITAGICGYVSFLIISYHAWLPGKKRLQKSEQ</sequence>
<comment type="caution">
    <text evidence="2">The sequence shown here is derived from an EMBL/GenBank/DDBJ whole genome shotgun (WGS) entry which is preliminary data.</text>
</comment>
<reference evidence="2" key="3">
    <citation type="submission" date="2023-05" db="EMBL/GenBank/DDBJ databases">
        <authorList>
            <person name="Smith C.H."/>
        </authorList>
    </citation>
    <scope>NUCLEOTIDE SEQUENCE</scope>
    <source>
        <strain evidence="2">CHS0354</strain>
        <tissue evidence="2">Mantle</tissue>
    </source>
</reference>
<reference evidence="2" key="1">
    <citation type="journal article" date="2021" name="Genome Biol. Evol.">
        <title>A High-Quality Reference Genome for a Parasitic Bivalve with Doubly Uniparental Inheritance (Bivalvia: Unionida).</title>
        <authorList>
            <person name="Smith C.H."/>
        </authorList>
    </citation>
    <scope>NUCLEOTIDE SEQUENCE</scope>
    <source>
        <strain evidence="2">CHS0354</strain>
    </source>
</reference>
<dbReference type="AlphaFoldDB" id="A0AAE0TKS2"/>
<keyword evidence="1" id="KW-1133">Transmembrane helix</keyword>
<feature type="transmembrane region" description="Helical" evidence="1">
    <location>
        <begin position="148"/>
        <end position="173"/>
    </location>
</feature>
<accession>A0AAE0TKS2</accession>
<evidence type="ECO:0000313" key="2">
    <source>
        <dbReference type="EMBL" id="KAK3611779.1"/>
    </source>
</evidence>